<protein>
    <submittedName>
        <fullName evidence="1">Uncharacterized protein</fullName>
    </submittedName>
</protein>
<accession>A0A6C0CHH0</accession>
<name>A0A6C0CHH0_9ZZZZ</name>
<organism evidence="1">
    <name type="scientific">viral metagenome</name>
    <dbReference type="NCBI Taxonomy" id="1070528"/>
    <lineage>
        <taxon>unclassified sequences</taxon>
        <taxon>metagenomes</taxon>
        <taxon>organismal metagenomes</taxon>
    </lineage>
</organism>
<dbReference type="EMBL" id="MN739404">
    <property type="protein sequence ID" value="QHT02995.1"/>
    <property type="molecule type" value="Genomic_DNA"/>
</dbReference>
<proteinExistence type="predicted"/>
<reference evidence="1" key="1">
    <citation type="journal article" date="2020" name="Nature">
        <title>Giant virus diversity and host interactions through global metagenomics.</title>
        <authorList>
            <person name="Schulz F."/>
            <person name="Roux S."/>
            <person name="Paez-Espino D."/>
            <person name="Jungbluth S."/>
            <person name="Walsh D.A."/>
            <person name="Denef V.J."/>
            <person name="McMahon K.D."/>
            <person name="Konstantinidis K.T."/>
            <person name="Eloe-Fadrosh E.A."/>
            <person name="Kyrpides N.C."/>
            <person name="Woyke T."/>
        </authorList>
    </citation>
    <scope>NUCLEOTIDE SEQUENCE</scope>
    <source>
        <strain evidence="1">GVMAG-M-3300020727-4</strain>
    </source>
</reference>
<dbReference type="AlphaFoldDB" id="A0A6C0CHH0"/>
<evidence type="ECO:0000313" key="1">
    <source>
        <dbReference type="EMBL" id="QHT02995.1"/>
    </source>
</evidence>
<sequence length="107" mass="12198">MADGRSFTNYNPKCAFNSFINDKLNDNNMIRSSYEMRIYLQQNYDEIVRLDREAAIRNISPCAPCAIGNLINDKNPQLANKYQVKNDGVNCYKSLVNDQGIGTSTFF</sequence>